<comment type="caution">
    <text evidence="1">The sequence shown here is derived from an EMBL/GenBank/DDBJ whole genome shotgun (WGS) entry which is preliminary data.</text>
</comment>
<evidence type="ECO:0000313" key="2">
    <source>
        <dbReference type="Proteomes" id="UP001239111"/>
    </source>
</evidence>
<evidence type="ECO:0000313" key="1">
    <source>
        <dbReference type="EMBL" id="KAJ8675072.1"/>
    </source>
</evidence>
<name>A0ACC2NXZ1_9HYME</name>
<accession>A0ACC2NXZ1</accession>
<protein>
    <submittedName>
        <fullName evidence="1">Uncharacterized protein</fullName>
    </submittedName>
</protein>
<proteinExistence type="predicted"/>
<gene>
    <name evidence="1" type="ORF">QAD02_010858</name>
</gene>
<organism evidence="1 2">
    <name type="scientific">Eretmocerus hayati</name>
    <dbReference type="NCBI Taxonomy" id="131215"/>
    <lineage>
        <taxon>Eukaryota</taxon>
        <taxon>Metazoa</taxon>
        <taxon>Ecdysozoa</taxon>
        <taxon>Arthropoda</taxon>
        <taxon>Hexapoda</taxon>
        <taxon>Insecta</taxon>
        <taxon>Pterygota</taxon>
        <taxon>Neoptera</taxon>
        <taxon>Endopterygota</taxon>
        <taxon>Hymenoptera</taxon>
        <taxon>Apocrita</taxon>
        <taxon>Proctotrupomorpha</taxon>
        <taxon>Chalcidoidea</taxon>
        <taxon>Aphelinidae</taxon>
        <taxon>Aphelininae</taxon>
        <taxon>Eretmocerus</taxon>
    </lineage>
</organism>
<dbReference type="Proteomes" id="UP001239111">
    <property type="component" value="Chromosome 2"/>
</dbReference>
<keyword evidence="2" id="KW-1185">Reference proteome</keyword>
<sequence>MGSCCSSDDPGYPVTVMSTPTAAAARIIPTPHQYQPYNPSQTYPQPPSQVTELYPPLQPSAPAIVVPSQFLPSNSSSSVSCNDAGYKWVRRSAGEPLPHGAVVGGRDVDGAQIYVGRAEHEGDIVPAKIIPEKSVAYVAHAGREWAKHHFEVLTVGEFNWIFANNGTVPPDAVVAGHTSSGEPLYVGRVVHNGSQTIGKVQPSHGCVYIPFGGDELSFRDYEVLVMH</sequence>
<dbReference type="EMBL" id="CM056742">
    <property type="protein sequence ID" value="KAJ8675072.1"/>
    <property type="molecule type" value="Genomic_DNA"/>
</dbReference>
<reference evidence="1" key="1">
    <citation type="submission" date="2023-04" db="EMBL/GenBank/DDBJ databases">
        <title>A chromosome-level genome assembly of the parasitoid wasp Eretmocerus hayati.</title>
        <authorList>
            <person name="Zhong Y."/>
            <person name="Liu S."/>
            <person name="Liu Y."/>
        </authorList>
    </citation>
    <scope>NUCLEOTIDE SEQUENCE</scope>
    <source>
        <strain evidence="1">ZJU_SS_LIU_2023</strain>
    </source>
</reference>